<accession>A0A9P3LCZ2</accession>
<dbReference type="Gene3D" id="4.10.240.10">
    <property type="entry name" value="Zn(2)-C6 fungal-type DNA-binding domain"/>
    <property type="match status" value="1"/>
</dbReference>
<dbReference type="GO" id="GO:0008270">
    <property type="term" value="F:zinc ion binding"/>
    <property type="evidence" value="ECO:0007669"/>
    <property type="project" value="InterPro"/>
</dbReference>
<keyword evidence="6" id="KW-1185">Reference proteome</keyword>
<feature type="domain" description="Zn(2)-C6 fungal-type" evidence="4">
    <location>
        <begin position="20"/>
        <end position="53"/>
    </location>
</feature>
<gene>
    <name evidence="5" type="ORF">PsYK624_058960</name>
</gene>
<feature type="compositionally biased region" description="Low complexity" evidence="3">
    <location>
        <begin position="99"/>
        <end position="117"/>
    </location>
</feature>
<dbReference type="GO" id="GO:0006351">
    <property type="term" value="P:DNA-templated transcription"/>
    <property type="evidence" value="ECO:0007669"/>
    <property type="project" value="InterPro"/>
</dbReference>
<dbReference type="PROSITE" id="PS50048">
    <property type="entry name" value="ZN2_CY6_FUNGAL_2"/>
    <property type="match status" value="1"/>
</dbReference>
<evidence type="ECO:0000259" key="4">
    <source>
        <dbReference type="PROSITE" id="PS50048"/>
    </source>
</evidence>
<proteinExistence type="predicted"/>
<dbReference type="SMART" id="SM00066">
    <property type="entry name" value="GAL4"/>
    <property type="match status" value="1"/>
</dbReference>
<keyword evidence="1" id="KW-0479">Metal-binding</keyword>
<dbReference type="PANTHER" id="PTHR46910:SF38">
    <property type="entry name" value="ZN(2)-C6 FUNGAL-TYPE DOMAIN-CONTAINING PROTEIN"/>
    <property type="match status" value="1"/>
</dbReference>
<dbReference type="InterPro" id="IPR001138">
    <property type="entry name" value="Zn2Cys6_DnaBD"/>
</dbReference>
<dbReference type="PROSITE" id="PS00463">
    <property type="entry name" value="ZN2_CY6_FUNGAL_1"/>
    <property type="match status" value="1"/>
</dbReference>
<keyword evidence="2" id="KW-0539">Nucleus</keyword>
<evidence type="ECO:0000256" key="3">
    <source>
        <dbReference type="SAM" id="MobiDB-lite"/>
    </source>
</evidence>
<dbReference type="AlphaFoldDB" id="A0A9P3LCZ2"/>
<sequence>MSDREDAEYDAASRRRRPRACDQCRRRKVRCDGSEEDGRTCSTCVSFKDKCTYTAPTEVRKRRYVDEEYVRALESEVTRLRMVNLQLQAQVNVNLAKESSPAASTPSTSSTTAYSPPNHSPPSPPDQQVKEEEPDDDSFLEGFKFMSLNDNKHVSFMGRSSNFPLISAAIKMKAELVQDDAASPFGTNAQAAMMSCNRRPEFWTNITDFISPDPPYTDFPDPVVLSELLETYYQRVHPNYPLLHWPTFLQSINSGLHLTDEPFGAVLLLVCALGARFSTNPATLPAGATNWQWAGWQWYDQVRVARKLMPLTTTTLYDLQLATLAGAYVASLAVPHANYSIVGHGLRLAQDLGAHRRMTYSAIPTVEGELRKRAFWCLIAMDRAMCTVLGRPCSIQDEEFDLDYPIECDDEYWVTDDPQQAFKQPPGKPAMVIHFIQSLKLTEIHTRALRTIYSLQGARDLQDPQRAQQMVADLDSDLNKWEASIPEHLRYSPTREDNPYASQAASLYAAYCNLRIFIHRPFIMMTRRVSVPFPSLAICTNAARSCIQVLDRHFILSGGPVVVYQYHLASLFSAAIILLLHVSQGVRAGTVTDAAKECTHVRTALRVLKNLETYWSLAGRFWDILNDLMTALESAQRNGSRRAAARTGNFSNFQFGTTTTLLPGMQPSIFTEQPMQASSSSASSPVYGCGMSSTAPSTLAPTRAWQSAQAVSAADAQQYTLMEGTDPDLDAIFAELLPTLPYDDALAAVAQQLFPINTVFDGSAAQPVLGDIASAGGVFPSPATIAQAYGAYVPSFGVSSGGLRSDVGVRGEDEDIIG</sequence>
<dbReference type="EMBL" id="BPQB01000014">
    <property type="protein sequence ID" value="GJE89788.1"/>
    <property type="molecule type" value="Genomic_DNA"/>
</dbReference>
<dbReference type="InterPro" id="IPR036864">
    <property type="entry name" value="Zn2-C6_fun-type_DNA-bd_sf"/>
</dbReference>
<dbReference type="PANTHER" id="PTHR46910">
    <property type="entry name" value="TRANSCRIPTION FACTOR PDR1"/>
    <property type="match status" value="1"/>
</dbReference>
<evidence type="ECO:0000256" key="2">
    <source>
        <dbReference type="ARBA" id="ARBA00023242"/>
    </source>
</evidence>
<dbReference type="SUPFAM" id="SSF57701">
    <property type="entry name" value="Zn2/Cys6 DNA-binding domain"/>
    <property type="match status" value="1"/>
</dbReference>
<dbReference type="InterPro" id="IPR007219">
    <property type="entry name" value="XnlR_reg_dom"/>
</dbReference>
<evidence type="ECO:0000256" key="1">
    <source>
        <dbReference type="ARBA" id="ARBA00022723"/>
    </source>
</evidence>
<evidence type="ECO:0000313" key="5">
    <source>
        <dbReference type="EMBL" id="GJE89788.1"/>
    </source>
</evidence>
<name>A0A9P3LCZ2_9APHY</name>
<dbReference type="SMART" id="SM00906">
    <property type="entry name" value="Fungal_trans"/>
    <property type="match status" value="1"/>
</dbReference>
<dbReference type="GO" id="GO:0003677">
    <property type="term" value="F:DNA binding"/>
    <property type="evidence" value="ECO:0007669"/>
    <property type="project" value="InterPro"/>
</dbReference>
<protein>
    <submittedName>
        <fullName evidence="5">Zn(II)2Cys6 transcription factor</fullName>
    </submittedName>
</protein>
<evidence type="ECO:0000313" key="6">
    <source>
        <dbReference type="Proteomes" id="UP000703269"/>
    </source>
</evidence>
<feature type="region of interest" description="Disordered" evidence="3">
    <location>
        <begin position="97"/>
        <end position="136"/>
    </location>
</feature>
<dbReference type="Pfam" id="PF04082">
    <property type="entry name" value="Fungal_trans"/>
    <property type="match status" value="1"/>
</dbReference>
<organism evidence="5 6">
    <name type="scientific">Phanerochaete sordida</name>
    <dbReference type="NCBI Taxonomy" id="48140"/>
    <lineage>
        <taxon>Eukaryota</taxon>
        <taxon>Fungi</taxon>
        <taxon>Dikarya</taxon>
        <taxon>Basidiomycota</taxon>
        <taxon>Agaricomycotina</taxon>
        <taxon>Agaricomycetes</taxon>
        <taxon>Polyporales</taxon>
        <taxon>Phanerochaetaceae</taxon>
        <taxon>Phanerochaete</taxon>
    </lineage>
</organism>
<comment type="caution">
    <text evidence="5">The sequence shown here is derived from an EMBL/GenBank/DDBJ whole genome shotgun (WGS) entry which is preliminary data.</text>
</comment>
<dbReference type="OrthoDB" id="4456959at2759"/>
<dbReference type="GO" id="GO:0000981">
    <property type="term" value="F:DNA-binding transcription factor activity, RNA polymerase II-specific"/>
    <property type="evidence" value="ECO:0007669"/>
    <property type="project" value="InterPro"/>
</dbReference>
<dbReference type="Proteomes" id="UP000703269">
    <property type="component" value="Unassembled WGS sequence"/>
</dbReference>
<reference evidence="5 6" key="1">
    <citation type="submission" date="2021-08" db="EMBL/GenBank/DDBJ databases">
        <title>Draft Genome Sequence of Phanerochaete sordida strain YK-624.</title>
        <authorList>
            <person name="Mori T."/>
            <person name="Dohra H."/>
            <person name="Suzuki T."/>
            <person name="Kawagishi H."/>
            <person name="Hirai H."/>
        </authorList>
    </citation>
    <scope>NUCLEOTIDE SEQUENCE [LARGE SCALE GENOMIC DNA]</scope>
    <source>
        <strain evidence="5 6">YK-624</strain>
    </source>
</reference>
<dbReference type="CDD" id="cd00067">
    <property type="entry name" value="GAL4"/>
    <property type="match status" value="1"/>
</dbReference>
<dbReference type="CDD" id="cd12148">
    <property type="entry name" value="fungal_TF_MHR"/>
    <property type="match status" value="1"/>
</dbReference>
<dbReference type="InterPro" id="IPR050987">
    <property type="entry name" value="AtrR-like"/>
</dbReference>
<dbReference type="Pfam" id="PF00172">
    <property type="entry name" value="Zn_clus"/>
    <property type="match status" value="1"/>
</dbReference>